<name>A0A1H2SGZ1_9FLAO</name>
<dbReference type="STRING" id="1073328.SAMN05216294_2443"/>
<accession>A0A1H2SGZ1</accession>
<dbReference type="RefSeq" id="WP_175443756.1">
    <property type="nucleotide sequence ID" value="NZ_FNKI01000002.1"/>
</dbReference>
<evidence type="ECO:0008006" key="4">
    <source>
        <dbReference type="Google" id="ProtNLM"/>
    </source>
</evidence>
<dbReference type="EMBL" id="FNMY01000001">
    <property type="protein sequence ID" value="SDW30778.1"/>
    <property type="molecule type" value="Genomic_DNA"/>
</dbReference>
<feature type="signal peptide" evidence="1">
    <location>
        <begin position="1"/>
        <end position="22"/>
    </location>
</feature>
<dbReference type="AlphaFoldDB" id="A0A1H2SGZ1"/>
<proteinExistence type="predicted"/>
<evidence type="ECO:0000256" key="1">
    <source>
        <dbReference type="SAM" id="SignalP"/>
    </source>
</evidence>
<dbReference type="Proteomes" id="UP000199592">
    <property type="component" value="Unassembled WGS sequence"/>
</dbReference>
<protein>
    <recommendedName>
        <fullName evidence="4">YHS domain-containing protein</fullName>
    </recommendedName>
</protein>
<organism evidence="2 3">
    <name type="scientific">Flagellimonas zhangzhouensis</name>
    <dbReference type="NCBI Taxonomy" id="1073328"/>
    <lineage>
        <taxon>Bacteria</taxon>
        <taxon>Pseudomonadati</taxon>
        <taxon>Bacteroidota</taxon>
        <taxon>Flavobacteriia</taxon>
        <taxon>Flavobacteriales</taxon>
        <taxon>Flavobacteriaceae</taxon>
        <taxon>Flagellimonas</taxon>
    </lineage>
</organism>
<feature type="chain" id="PRO_5011690619" description="YHS domain-containing protein" evidence="1">
    <location>
        <begin position="23"/>
        <end position="155"/>
    </location>
</feature>
<gene>
    <name evidence="2" type="ORF">SAMN04487892_1088</name>
</gene>
<keyword evidence="3" id="KW-1185">Reference proteome</keyword>
<dbReference type="NCBIfam" id="NF041384">
    <property type="entry name" value="YHS_seleno_dom"/>
    <property type="match status" value="1"/>
</dbReference>
<reference evidence="3" key="1">
    <citation type="submission" date="2016-10" db="EMBL/GenBank/DDBJ databases">
        <authorList>
            <person name="Varghese N."/>
            <person name="Submissions S."/>
        </authorList>
    </citation>
    <scope>NUCLEOTIDE SEQUENCE [LARGE SCALE GENOMIC DNA]</scope>
    <source>
        <strain evidence="3">DSM 25030</strain>
    </source>
</reference>
<evidence type="ECO:0000313" key="2">
    <source>
        <dbReference type="EMBL" id="SDW30778.1"/>
    </source>
</evidence>
<sequence length="155" mass="17135">MKTIKKLVLFGIVLFAAISAQAQTPPVDDNGLAIGGYDVVSYFSGKATHGSKSYAVKHNGATYYFANKDNQSAFKKSPNSYLPQFDGYCAWGVGAKEAKFPINPETYTVIDGKLYLFFNGPFNGEPFNTYEDWGQRTTELKKAAHANWPKVKNSK</sequence>
<evidence type="ECO:0000313" key="3">
    <source>
        <dbReference type="Proteomes" id="UP000199592"/>
    </source>
</evidence>
<keyword evidence="1" id="KW-0732">Signal</keyword>